<dbReference type="EMBL" id="ADBL01002325">
    <property type="status" value="NOT_ANNOTATED_CDS"/>
    <property type="molecule type" value="Genomic_DNA"/>
</dbReference>
<name>A0A0C4ECH1_MAGP6</name>
<dbReference type="AlphaFoldDB" id="A0A0C4ECH1"/>
<dbReference type="VEuPathDB" id="FungiDB:MAPG_10395"/>
<reference evidence="2" key="3">
    <citation type="submission" date="2011-03" db="EMBL/GenBank/DDBJ databases">
        <title>Annotation of Magnaporthe poae ATCC 64411.</title>
        <authorList>
            <person name="Ma L.-J."/>
            <person name="Dead R."/>
            <person name="Young S.K."/>
            <person name="Zeng Q."/>
            <person name="Gargeya S."/>
            <person name="Fitzgerald M."/>
            <person name="Haas B."/>
            <person name="Abouelleil A."/>
            <person name="Alvarado L."/>
            <person name="Arachchi H.M."/>
            <person name="Berlin A."/>
            <person name="Brown A."/>
            <person name="Chapman S.B."/>
            <person name="Chen Z."/>
            <person name="Dunbar C."/>
            <person name="Freedman E."/>
            <person name="Gearin G."/>
            <person name="Gellesch M."/>
            <person name="Goldberg J."/>
            <person name="Griggs A."/>
            <person name="Gujja S."/>
            <person name="Heiman D."/>
            <person name="Howarth C."/>
            <person name="Larson L."/>
            <person name="Lui A."/>
            <person name="MacDonald P.J.P."/>
            <person name="Mehta T."/>
            <person name="Montmayeur A."/>
            <person name="Murphy C."/>
            <person name="Neiman D."/>
            <person name="Pearson M."/>
            <person name="Priest M."/>
            <person name="Roberts A."/>
            <person name="Saif S."/>
            <person name="Shea T."/>
            <person name="Shenoy N."/>
            <person name="Sisk P."/>
            <person name="Stolte C."/>
            <person name="Sykes S."/>
            <person name="Yandava C."/>
            <person name="Wortman J."/>
            <person name="Nusbaum C."/>
            <person name="Birren B."/>
        </authorList>
    </citation>
    <scope>NUCLEOTIDE SEQUENCE</scope>
    <source>
        <strain evidence="2">ATCC 64411</strain>
    </source>
</reference>
<feature type="signal peptide" evidence="1">
    <location>
        <begin position="1"/>
        <end position="17"/>
    </location>
</feature>
<accession>A0A0C4ECH1</accession>
<dbReference type="Proteomes" id="UP000011715">
    <property type="component" value="Unassembled WGS sequence"/>
</dbReference>
<keyword evidence="1" id="KW-0732">Signal</keyword>
<gene>
    <name evidence="2" type="ORF">MAPG_10395</name>
</gene>
<evidence type="ECO:0000313" key="4">
    <source>
        <dbReference type="Proteomes" id="UP000011715"/>
    </source>
</evidence>
<dbReference type="EnsemblFungi" id="MAPG_10395T0">
    <property type="protein sequence ID" value="MAPG_10395T0"/>
    <property type="gene ID" value="MAPG_10395"/>
</dbReference>
<organism evidence="3 4">
    <name type="scientific">Magnaporthiopsis poae (strain ATCC 64411 / 73-15)</name>
    <name type="common">Kentucky bluegrass fungus</name>
    <name type="synonym">Magnaporthe poae</name>
    <dbReference type="NCBI Taxonomy" id="644358"/>
    <lineage>
        <taxon>Eukaryota</taxon>
        <taxon>Fungi</taxon>
        <taxon>Dikarya</taxon>
        <taxon>Ascomycota</taxon>
        <taxon>Pezizomycotina</taxon>
        <taxon>Sordariomycetes</taxon>
        <taxon>Sordariomycetidae</taxon>
        <taxon>Magnaporthales</taxon>
        <taxon>Magnaporthaceae</taxon>
        <taxon>Magnaporthiopsis</taxon>
    </lineage>
</organism>
<proteinExistence type="predicted"/>
<dbReference type="EMBL" id="GL876975">
    <property type="protein sequence ID" value="KLU90542.1"/>
    <property type="molecule type" value="Genomic_DNA"/>
</dbReference>
<reference evidence="3" key="5">
    <citation type="submission" date="2015-06" db="UniProtKB">
        <authorList>
            <consortium name="EnsemblFungi"/>
        </authorList>
    </citation>
    <scope>IDENTIFICATION</scope>
    <source>
        <strain evidence="3">ATCC 64411</strain>
    </source>
</reference>
<sequence>MVVGVGVLAVVTPEALATMWALARLAKVCCIGRGTRQYVGVISKTQEMNNMLIDSDV</sequence>
<reference evidence="4" key="2">
    <citation type="submission" date="2010-05" db="EMBL/GenBank/DDBJ databases">
        <title>The genome sequence of Magnaporthe poae strain ATCC 64411.</title>
        <authorList>
            <person name="Ma L.-J."/>
            <person name="Dead R."/>
            <person name="Young S."/>
            <person name="Zeng Q."/>
            <person name="Koehrsen M."/>
            <person name="Alvarado L."/>
            <person name="Berlin A."/>
            <person name="Chapman S.B."/>
            <person name="Chen Z."/>
            <person name="Freedman E."/>
            <person name="Gellesch M."/>
            <person name="Goldberg J."/>
            <person name="Griggs A."/>
            <person name="Gujja S."/>
            <person name="Heilman E.R."/>
            <person name="Heiman D."/>
            <person name="Hepburn T."/>
            <person name="Howarth C."/>
            <person name="Jen D."/>
            <person name="Larson L."/>
            <person name="Mehta T."/>
            <person name="Neiman D."/>
            <person name="Pearson M."/>
            <person name="Roberts A."/>
            <person name="Saif S."/>
            <person name="Shea T."/>
            <person name="Shenoy N."/>
            <person name="Sisk P."/>
            <person name="Stolte C."/>
            <person name="Sykes S."/>
            <person name="Walk T."/>
            <person name="White J."/>
            <person name="Yandava C."/>
            <person name="Haas B."/>
            <person name="Nusbaum C."/>
            <person name="Birren B."/>
        </authorList>
    </citation>
    <scope>NUCLEOTIDE SEQUENCE [LARGE SCALE GENOMIC DNA]</scope>
    <source>
        <strain evidence="4">ATCC 64411 / 73-15</strain>
    </source>
</reference>
<reference evidence="3" key="4">
    <citation type="journal article" date="2015" name="G3 (Bethesda)">
        <title>Genome sequences of three phytopathogenic species of the Magnaporthaceae family of fungi.</title>
        <authorList>
            <person name="Okagaki L.H."/>
            <person name="Nunes C.C."/>
            <person name="Sailsbery J."/>
            <person name="Clay B."/>
            <person name="Brown D."/>
            <person name="John T."/>
            <person name="Oh Y."/>
            <person name="Young N."/>
            <person name="Fitzgerald M."/>
            <person name="Haas B.J."/>
            <person name="Zeng Q."/>
            <person name="Young S."/>
            <person name="Adiconis X."/>
            <person name="Fan L."/>
            <person name="Levin J.Z."/>
            <person name="Mitchell T.K."/>
            <person name="Okubara P.A."/>
            <person name="Farman M.L."/>
            <person name="Kohn L.M."/>
            <person name="Birren B."/>
            <person name="Ma L.-J."/>
            <person name="Dean R.A."/>
        </authorList>
    </citation>
    <scope>NUCLEOTIDE SEQUENCE</scope>
    <source>
        <strain evidence="3">ATCC 64411 / 73-15</strain>
    </source>
</reference>
<feature type="chain" id="PRO_5009385954" evidence="1">
    <location>
        <begin position="18"/>
        <end position="57"/>
    </location>
</feature>
<evidence type="ECO:0000313" key="3">
    <source>
        <dbReference type="EnsemblFungi" id="MAPG_10395T0"/>
    </source>
</evidence>
<protein>
    <submittedName>
        <fullName evidence="2 3">Uncharacterized protein</fullName>
    </submittedName>
</protein>
<keyword evidence="4" id="KW-1185">Reference proteome</keyword>
<evidence type="ECO:0000313" key="2">
    <source>
        <dbReference type="EMBL" id="KLU90542.1"/>
    </source>
</evidence>
<evidence type="ECO:0000256" key="1">
    <source>
        <dbReference type="SAM" id="SignalP"/>
    </source>
</evidence>
<reference evidence="2" key="1">
    <citation type="submission" date="2010-05" db="EMBL/GenBank/DDBJ databases">
        <title>The Genome Sequence of Magnaporthe poae strain ATCC 64411.</title>
        <authorList>
            <consortium name="The Broad Institute Genome Sequencing Platform"/>
            <consortium name="Broad Institute Genome Sequencing Center for Infectious Disease"/>
            <person name="Ma L.-J."/>
            <person name="Dead R."/>
            <person name="Young S."/>
            <person name="Zeng Q."/>
            <person name="Koehrsen M."/>
            <person name="Alvarado L."/>
            <person name="Berlin A."/>
            <person name="Chapman S.B."/>
            <person name="Chen Z."/>
            <person name="Freedman E."/>
            <person name="Gellesch M."/>
            <person name="Goldberg J."/>
            <person name="Griggs A."/>
            <person name="Gujja S."/>
            <person name="Heilman E.R."/>
            <person name="Heiman D."/>
            <person name="Hepburn T."/>
            <person name="Howarth C."/>
            <person name="Jen D."/>
            <person name="Larson L."/>
            <person name="Mehta T."/>
            <person name="Neiman D."/>
            <person name="Pearson M."/>
            <person name="Roberts A."/>
            <person name="Saif S."/>
            <person name="Shea T."/>
            <person name="Shenoy N."/>
            <person name="Sisk P."/>
            <person name="Stolte C."/>
            <person name="Sykes S."/>
            <person name="Walk T."/>
            <person name="White J."/>
            <person name="Yandava C."/>
            <person name="Haas B."/>
            <person name="Nusbaum C."/>
            <person name="Birren B."/>
        </authorList>
    </citation>
    <scope>NUCLEOTIDE SEQUENCE</scope>
    <source>
        <strain evidence="2">ATCC 64411</strain>
    </source>
</reference>